<dbReference type="AlphaFoldDB" id="A0AAE4SDY6"/>
<evidence type="ECO:0000313" key="2">
    <source>
        <dbReference type="Proteomes" id="UP001271789"/>
    </source>
</evidence>
<organism evidence="1 2">
    <name type="scientific">Methanolapillus africanus</name>
    <dbReference type="NCBI Taxonomy" id="3028297"/>
    <lineage>
        <taxon>Archaea</taxon>
        <taxon>Methanobacteriati</taxon>
        <taxon>Methanobacteriota</taxon>
        <taxon>Stenosarchaea group</taxon>
        <taxon>Methanomicrobia</taxon>
        <taxon>Methanosarcinales</taxon>
        <taxon>Methanosarcinaceae</taxon>
        <taxon>Methanolapillus</taxon>
    </lineage>
</organism>
<dbReference type="EMBL" id="JAWDKD010000018">
    <property type="protein sequence ID" value="MDV0447068.1"/>
    <property type="molecule type" value="Genomic_DNA"/>
</dbReference>
<comment type="caution">
    <text evidence="1">The sequence shown here is derived from an EMBL/GenBank/DDBJ whole genome shotgun (WGS) entry which is preliminary data.</text>
</comment>
<evidence type="ECO:0000313" key="1">
    <source>
        <dbReference type="EMBL" id="MDV0447068.1"/>
    </source>
</evidence>
<accession>A0AAE4SDY6</accession>
<keyword evidence="2" id="KW-1185">Reference proteome</keyword>
<dbReference type="Proteomes" id="UP001271789">
    <property type="component" value="Unassembled WGS sequence"/>
</dbReference>
<name>A0AAE4SDY6_9EURY</name>
<sequence>MENVADSKEYLDTLADIHLHLFIPECGKSEVLRELGSGISILTKDYFYDQDNPKYPYNLEGSHNIVYRNGKEIYSFKTVNNSGYFWLLHHQNGHDYLLFTKDLYGYSVLDLTTLQDFNYFPAGSFPTGETFIWCDIHYNPANNMMAVSGCFWACPSSIVLVDFSNPMAVSPQVDVNEFINQGYERYDDIDFVAWDGLDLILKMNGQTEPVQKEERTIENDTYMVWFENKK</sequence>
<proteinExistence type="predicted"/>
<gene>
    <name evidence="1" type="ORF">MsAg5_09410</name>
</gene>
<reference evidence="1" key="1">
    <citation type="submission" date="2023-06" db="EMBL/GenBank/DDBJ databases">
        <title>Genome sequence of Methanosarcinaceae archaeon Ag5.</title>
        <authorList>
            <person name="Protasov E."/>
            <person name="Platt K."/>
            <person name="Poehlein A."/>
            <person name="Daniel R."/>
            <person name="Brune A."/>
        </authorList>
    </citation>
    <scope>NUCLEOTIDE SEQUENCE</scope>
    <source>
        <strain evidence="1">Ag5</strain>
    </source>
</reference>
<protein>
    <submittedName>
        <fullName evidence="1">Uncharacterized protein</fullName>
    </submittedName>
</protein>